<evidence type="ECO:0000313" key="2">
    <source>
        <dbReference type="Proteomes" id="UP001064390"/>
    </source>
</evidence>
<proteinExistence type="predicted"/>
<dbReference type="RefSeq" id="WP_261700082.1">
    <property type="nucleotide sequence ID" value="NZ_CP104697.1"/>
</dbReference>
<evidence type="ECO:0008006" key="3">
    <source>
        <dbReference type="Google" id="ProtNLM"/>
    </source>
</evidence>
<dbReference type="EMBL" id="CP104697">
    <property type="protein sequence ID" value="UXI82043.1"/>
    <property type="molecule type" value="Genomic_DNA"/>
</dbReference>
<protein>
    <recommendedName>
        <fullName evidence="3">Transposase</fullName>
    </recommendedName>
</protein>
<accession>A0ABY6C218</accession>
<reference evidence="1" key="1">
    <citation type="submission" date="2022-09" db="EMBL/GenBank/DDBJ databases">
        <title>Streptomyces vinaceusdrappus strain AC-40.</title>
        <authorList>
            <person name="Sedeek A.M."/>
            <person name="Salah I."/>
            <person name="Kamel H.L."/>
            <person name="Soltan M.A."/>
            <person name="Elsayed T.R."/>
        </authorList>
    </citation>
    <scope>NUCLEOTIDE SEQUENCE</scope>
    <source>
        <strain evidence="1">AC-40</strain>
    </source>
</reference>
<organism evidence="1 2">
    <name type="scientific">Streptomyces vinaceusdrappus</name>
    <dbReference type="NCBI Taxonomy" id="67376"/>
    <lineage>
        <taxon>Bacteria</taxon>
        <taxon>Bacillati</taxon>
        <taxon>Actinomycetota</taxon>
        <taxon>Actinomycetes</taxon>
        <taxon>Kitasatosporales</taxon>
        <taxon>Streptomycetaceae</taxon>
        <taxon>Streptomyces</taxon>
        <taxon>Streptomyces rochei group</taxon>
    </lineage>
</organism>
<sequence>MAARLSAWLVQAEAAQAAKPARKQVKAVRDWVRALTDELRGARFKPFADQSGQIWRLLCERSSVSLVRLGSLVSVRSGKSVFPSPWMMPTRPHSAS</sequence>
<keyword evidence="2" id="KW-1185">Reference proteome</keyword>
<name>A0ABY6C218_9ACTN</name>
<gene>
    <name evidence="1" type="ORF">N6Q81_30340</name>
</gene>
<dbReference type="Proteomes" id="UP001064390">
    <property type="component" value="Chromosome"/>
</dbReference>
<evidence type="ECO:0000313" key="1">
    <source>
        <dbReference type="EMBL" id="UXI82043.1"/>
    </source>
</evidence>